<dbReference type="GO" id="GO:0005524">
    <property type="term" value="F:ATP binding"/>
    <property type="evidence" value="ECO:0007669"/>
    <property type="project" value="UniProtKB-KW"/>
</dbReference>
<dbReference type="InterPro" id="IPR011527">
    <property type="entry name" value="ABC1_TM_dom"/>
</dbReference>
<feature type="transmembrane region" description="Helical" evidence="10">
    <location>
        <begin position="1084"/>
        <end position="1106"/>
    </location>
</feature>
<keyword evidence="7 10" id="KW-1133">Transmembrane helix</keyword>
<keyword evidence="14" id="KW-1185">Reference proteome</keyword>
<evidence type="ECO:0000256" key="10">
    <source>
        <dbReference type="SAM" id="Phobius"/>
    </source>
</evidence>
<dbReference type="PANTHER" id="PTHR43394:SF27">
    <property type="entry name" value="ATP-DEPENDENT TRANSLOCASE ABCB1-LIKE"/>
    <property type="match status" value="1"/>
</dbReference>
<keyword evidence="8 10" id="KW-0472">Membrane</keyword>
<evidence type="ECO:0000313" key="13">
    <source>
        <dbReference type="EMBL" id="KAL3780127.1"/>
    </source>
</evidence>
<dbReference type="InterPro" id="IPR003593">
    <property type="entry name" value="AAA+_ATPase"/>
</dbReference>
<feature type="transmembrane region" description="Helical" evidence="10">
    <location>
        <begin position="973"/>
        <end position="992"/>
    </location>
</feature>
<evidence type="ECO:0000256" key="9">
    <source>
        <dbReference type="SAM" id="MobiDB-lite"/>
    </source>
</evidence>
<dbReference type="InterPro" id="IPR036640">
    <property type="entry name" value="ABC1_TM_sf"/>
</dbReference>
<evidence type="ECO:0008006" key="15">
    <source>
        <dbReference type="Google" id="ProtNLM"/>
    </source>
</evidence>
<keyword evidence="5" id="KW-0547">Nucleotide-binding</keyword>
<sequence length="1392" mass="151152">MMKSASSQISCHFYHTSVASFHQLASSPNLTSMIMASTDNPTIPTSVESSTRSKEKHRPNLEHQPPSRTLQVHESIFKLYSDARADAFPLSRAANRNEFMSYFSWGDPDRDPQQTQTAKVSLSTMLSFSTPKEKALMSVGILMATIAGFGIPVWLILLARALDAFSNMAVVIEISGGTNSLMDELRQELNKLCIGFAVVGLISLVCGFAYVSLWTYTGEQQALRIQKEFVRACLNQDAAWFDKNDRDTLPTKMGTSLMHISNAIGRQVADVYANGISSAGCLAVSLLLNTPLALIMLCAVPIAFIILALFNTCIRRVKKRSASEMASAGGIATEVLAGIKTVSSLCAQQHFKEKYESHVNASAKFSIRATVLSSLLAGITGALFYITYTVAFVVGTEQVISGMSMPVIIQCYLSSQPNCRVTGAAVMCCIYGVILCVTYFGLMGPGLSVINLGRSAAVDVFDTLLRHPAIDPSSKDGKKLDFFEGFIEFRRVFFSYVNNQNKPIFQDFNLKINAGQSIALVGPSGSGKSTIARLLLRFYDPNAGEIIVDGKSPITSFNVSWWRRQIGYVAQEPILFPGTIRENIALGNFSENAVTFEEVINAAKLACAHEFIIDLPSGYDTVYEGTSVQLSGGQMQRIAIARALLRNPRILILDEGELVSIYTSNTYSSLKFLRNSRKFRVPHILQKKKITTITIAHRLTTIIDSNVIAVINNGSIAELGDHGTLYRKENGIYRSLCESQGIKASNGAEQIPSPLDSSLDDGTLRVSYPFRNVEASSPIAEGELIPNKAVDPEHDTSGPDEYEEVDVPTARMSTVWSYLGADVLYATMGIIGSGGVGALSPCESILTAQIVTNFYVVPTDDMLEVNLKYIYKFLYFALASLIANLMVGIGLSRSGSNLGKKLRNIAFSAMLERSIGWFDDAENTTGELTKILSADAEAVESLTGLPLGFRIRVLASILTGVCVALAYSLQIGLVAIACIPIIMAAGLLQVCCAKRKFRSNNKGASPPTIMEQGLRGISSVQAYNLESKVGDDYEKALMPECADKVKTGMIAGFVFGFSQFAIFLSFAVIFYVGTEMLVNMELYFADFFTALLSVMFGALGASQVSADFNNRARGMISAARIFSVLDGPSDGTGDDEGAIVPINGNLEFTSVQFAFPSRPNRMVYTEMSLDVAQGESIGLVGRSGSGKSTILQILLRFYEITGGSAKLDGKELSSFNVNNLRRQIGYVGQLPVLFNGSVRYNILLGNPNATEDEIISAAKAANAHEFIMNLPQGYDSEVGPGGSMLSGGQKQRIAIARGIIRDPKILVLDEATAALDNESQKLVQLALDEIQDAQPRTTLTVAHRLLTVKHCNKIAFLGDGRVLEIGTHAELLAMKGHYYNLWCMQGSEQEQT</sequence>
<dbReference type="FunFam" id="3.40.50.300:FF:000836">
    <property type="entry name" value="ABC transporter B family member 25"/>
    <property type="match status" value="1"/>
</dbReference>
<evidence type="ECO:0000256" key="8">
    <source>
        <dbReference type="ARBA" id="ARBA00023136"/>
    </source>
</evidence>
<feature type="domain" description="ABC transmembrane type-1" evidence="12">
    <location>
        <begin position="829"/>
        <end position="1113"/>
    </location>
</feature>
<feature type="transmembrane region" description="Helical" evidence="10">
    <location>
        <begin position="292"/>
        <end position="310"/>
    </location>
</feature>
<accession>A0ABD3NXH7</accession>
<comment type="subcellular location">
    <subcellularLocation>
        <location evidence="1">Membrane</location>
        <topology evidence="1">Multi-pass membrane protein</topology>
    </subcellularLocation>
</comment>
<keyword evidence="6" id="KW-0067">ATP-binding</keyword>
<dbReference type="Pfam" id="PF00005">
    <property type="entry name" value="ABC_tran"/>
    <property type="match status" value="2"/>
</dbReference>
<dbReference type="InterPro" id="IPR039421">
    <property type="entry name" value="Type_1_exporter"/>
</dbReference>
<dbReference type="PANTHER" id="PTHR43394">
    <property type="entry name" value="ATP-DEPENDENT PERMEASE MDL1, MITOCHONDRIAL"/>
    <property type="match status" value="1"/>
</dbReference>
<evidence type="ECO:0000256" key="4">
    <source>
        <dbReference type="ARBA" id="ARBA00022692"/>
    </source>
</evidence>
<keyword evidence="3" id="KW-0813">Transport</keyword>
<evidence type="ECO:0000256" key="5">
    <source>
        <dbReference type="ARBA" id="ARBA00022741"/>
    </source>
</evidence>
<organism evidence="13 14">
    <name type="scientific">Cyclotella cryptica</name>
    <dbReference type="NCBI Taxonomy" id="29204"/>
    <lineage>
        <taxon>Eukaryota</taxon>
        <taxon>Sar</taxon>
        <taxon>Stramenopiles</taxon>
        <taxon>Ochrophyta</taxon>
        <taxon>Bacillariophyta</taxon>
        <taxon>Coscinodiscophyceae</taxon>
        <taxon>Thalassiosirophycidae</taxon>
        <taxon>Stephanodiscales</taxon>
        <taxon>Stephanodiscaceae</taxon>
        <taxon>Cyclotella</taxon>
    </lineage>
</organism>
<dbReference type="GO" id="GO:0005737">
    <property type="term" value="C:cytoplasm"/>
    <property type="evidence" value="ECO:0007669"/>
    <property type="project" value="UniProtKB-ARBA"/>
</dbReference>
<comment type="caution">
    <text evidence="13">The sequence shown here is derived from an EMBL/GenBank/DDBJ whole genome shotgun (WGS) entry which is preliminary data.</text>
</comment>
<feature type="transmembrane region" description="Helical" evidence="10">
    <location>
        <begin position="135"/>
        <end position="158"/>
    </location>
</feature>
<dbReference type="InterPro" id="IPR027417">
    <property type="entry name" value="P-loop_NTPase"/>
</dbReference>
<feature type="transmembrane region" description="Helical" evidence="10">
    <location>
        <begin position="421"/>
        <end position="442"/>
    </location>
</feature>
<evidence type="ECO:0000256" key="1">
    <source>
        <dbReference type="ARBA" id="ARBA00004141"/>
    </source>
</evidence>
<feature type="transmembrane region" description="Helical" evidence="10">
    <location>
        <begin position="365"/>
        <end position="386"/>
    </location>
</feature>
<feature type="domain" description="ABC transporter" evidence="11">
    <location>
        <begin position="487"/>
        <end position="738"/>
    </location>
</feature>
<dbReference type="FunFam" id="3.40.50.300:FF:001443">
    <property type="entry name" value="ABC transporter, ATP-binding protein"/>
    <property type="match status" value="1"/>
</dbReference>
<evidence type="ECO:0000313" key="14">
    <source>
        <dbReference type="Proteomes" id="UP001516023"/>
    </source>
</evidence>
<dbReference type="CDD" id="cd18577">
    <property type="entry name" value="ABC_6TM_Pgp_ABCB1_D1_like"/>
    <property type="match status" value="1"/>
</dbReference>
<reference evidence="13 14" key="1">
    <citation type="journal article" date="2020" name="G3 (Bethesda)">
        <title>Improved Reference Genome for Cyclotella cryptica CCMP332, a Model for Cell Wall Morphogenesis, Salinity Adaptation, and Lipid Production in Diatoms (Bacillariophyta).</title>
        <authorList>
            <person name="Roberts W.R."/>
            <person name="Downey K.M."/>
            <person name="Ruck E.C."/>
            <person name="Traller J.C."/>
            <person name="Alverson A.J."/>
        </authorList>
    </citation>
    <scope>NUCLEOTIDE SEQUENCE [LARGE SCALE GENOMIC DNA]</scope>
    <source>
        <strain evidence="13 14">CCMP332</strain>
    </source>
</reference>
<dbReference type="SUPFAM" id="SSF52540">
    <property type="entry name" value="P-loop containing nucleoside triphosphate hydrolases"/>
    <property type="match status" value="2"/>
</dbReference>
<feature type="transmembrane region" description="Helical" evidence="10">
    <location>
        <begin position="1048"/>
        <end position="1072"/>
    </location>
</feature>
<dbReference type="SUPFAM" id="SSF90123">
    <property type="entry name" value="ABC transporter transmembrane region"/>
    <property type="match status" value="2"/>
</dbReference>
<dbReference type="CDD" id="cd03249">
    <property type="entry name" value="ABC_MTABC3_MDL1_MDL2"/>
    <property type="match status" value="1"/>
</dbReference>
<keyword evidence="4 10" id="KW-0812">Transmembrane</keyword>
<evidence type="ECO:0000256" key="7">
    <source>
        <dbReference type="ARBA" id="ARBA00022989"/>
    </source>
</evidence>
<comment type="similarity">
    <text evidence="2">Belongs to the ABC transporter superfamily. ABCB family. Multidrug resistance exporter (TC 3.A.1.201) subfamily.</text>
</comment>
<dbReference type="Gene3D" id="3.40.50.300">
    <property type="entry name" value="P-loop containing nucleotide triphosphate hydrolases"/>
    <property type="match status" value="2"/>
</dbReference>
<name>A0ABD3NXH7_9STRA</name>
<evidence type="ECO:0000259" key="11">
    <source>
        <dbReference type="PROSITE" id="PS50893"/>
    </source>
</evidence>
<feature type="region of interest" description="Disordered" evidence="9">
    <location>
        <begin position="784"/>
        <end position="804"/>
    </location>
</feature>
<evidence type="ECO:0000256" key="6">
    <source>
        <dbReference type="ARBA" id="ARBA00022840"/>
    </source>
</evidence>
<dbReference type="InterPro" id="IPR003439">
    <property type="entry name" value="ABC_transporter-like_ATP-bd"/>
</dbReference>
<dbReference type="CDD" id="cd18578">
    <property type="entry name" value="ABC_6TM_Pgp_ABCB1_D2_like"/>
    <property type="match status" value="1"/>
</dbReference>
<dbReference type="PROSITE" id="PS50929">
    <property type="entry name" value="ABC_TM1F"/>
    <property type="match status" value="2"/>
</dbReference>
<evidence type="ECO:0000256" key="3">
    <source>
        <dbReference type="ARBA" id="ARBA00022448"/>
    </source>
</evidence>
<feature type="compositionally biased region" description="Polar residues" evidence="9">
    <location>
        <begin position="35"/>
        <end position="50"/>
    </location>
</feature>
<gene>
    <name evidence="13" type="ORF">HJC23_001316</name>
</gene>
<dbReference type="InterPro" id="IPR017871">
    <property type="entry name" value="ABC_transporter-like_CS"/>
</dbReference>
<dbReference type="Gene3D" id="1.20.1560.10">
    <property type="entry name" value="ABC transporter type 1, transmembrane domain"/>
    <property type="match status" value="2"/>
</dbReference>
<evidence type="ECO:0000256" key="2">
    <source>
        <dbReference type="ARBA" id="ARBA00007577"/>
    </source>
</evidence>
<protein>
    <recommendedName>
        <fullName evidence="15">ATP-dependent transporter ycf16</fullName>
    </recommendedName>
</protein>
<proteinExistence type="inferred from homology"/>
<feature type="region of interest" description="Disordered" evidence="9">
    <location>
        <begin position="35"/>
        <end position="67"/>
    </location>
</feature>
<feature type="transmembrane region" description="Helical" evidence="10">
    <location>
        <begin position="194"/>
        <end position="216"/>
    </location>
</feature>
<dbReference type="SMART" id="SM00382">
    <property type="entry name" value="AAA"/>
    <property type="match status" value="2"/>
</dbReference>
<feature type="transmembrane region" description="Helical" evidence="10">
    <location>
        <begin position="869"/>
        <end position="891"/>
    </location>
</feature>
<dbReference type="Pfam" id="PF00664">
    <property type="entry name" value="ABC_membrane"/>
    <property type="match status" value="2"/>
</dbReference>
<feature type="domain" description="ABC transporter" evidence="11">
    <location>
        <begin position="1146"/>
        <end position="1384"/>
    </location>
</feature>
<evidence type="ECO:0000259" key="12">
    <source>
        <dbReference type="PROSITE" id="PS50929"/>
    </source>
</evidence>
<dbReference type="EMBL" id="JABMIG020000361">
    <property type="protein sequence ID" value="KAL3780127.1"/>
    <property type="molecule type" value="Genomic_DNA"/>
</dbReference>
<dbReference type="PROSITE" id="PS00211">
    <property type="entry name" value="ABC_TRANSPORTER_1"/>
    <property type="match status" value="2"/>
</dbReference>
<dbReference type="GO" id="GO:0016020">
    <property type="term" value="C:membrane"/>
    <property type="evidence" value="ECO:0007669"/>
    <property type="project" value="UniProtKB-SubCell"/>
</dbReference>
<feature type="domain" description="ABC transmembrane type-1" evidence="12">
    <location>
        <begin position="139"/>
        <end position="402"/>
    </location>
</feature>
<dbReference type="PROSITE" id="PS50893">
    <property type="entry name" value="ABC_TRANSPORTER_2"/>
    <property type="match status" value="2"/>
</dbReference>
<dbReference type="Proteomes" id="UP001516023">
    <property type="component" value="Unassembled WGS sequence"/>
</dbReference>